<evidence type="ECO:0000313" key="1">
    <source>
        <dbReference type="EMBL" id="EOZ99969.1"/>
    </source>
</evidence>
<protein>
    <recommendedName>
        <fullName evidence="3">RloB-like protein</fullName>
    </recommendedName>
</protein>
<dbReference type="EMBL" id="ALWO02000008">
    <property type="protein sequence ID" value="EOZ99969.1"/>
    <property type="molecule type" value="Genomic_DNA"/>
</dbReference>
<evidence type="ECO:0000313" key="2">
    <source>
        <dbReference type="Proteomes" id="UP000006073"/>
    </source>
</evidence>
<organism evidence="1 2">
    <name type="scientific">Indibacter alkaliphilus (strain CCUG 57479 / KCTC 22604 / LW1)</name>
    <dbReference type="NCBI Taxonomy" id="1189612"/>
    <lineage>
        <taxon>Bacteria</taxon>
        <taxon>Pseudomonadati</taxon>
        <taxon>Bacteroidota</taxon>
        <taxon>Cytophagia</taxon>
        <taxon>Cytophagales</taxon>
        <taxon>Cyclobacteriaceae</taxon>
    </lineage>
</organism>
<sequence length="195" mass="23403">MRINKPNRRILILCEGVTEYLYAKSLQSELPRHLQRSISIEIDYNSRNDPKSLAEEALKRKRKARKDRNNYDSVWLFFDHDNWPQLEAAFRIVDSEGFCIAYSAMCIEHWFILHFENCGRSFQDGAEALRFLKTKWPEYHKTKLKHYEILKEDLETAIVRAKTLRSNVQTDLPKHQRNPYFTIDKLIEFFNDFKK</sequence>
<reference evidence="1 2" key="1">
    <citation type="journal article" date="2013" name="Genome Announc.">
        <title>Draft Genome Sequence of Indibacter alkaliphilus Strain LW1T, Isolated from Lonar Lake, a Haloalkaline Lake in the Buldana District of Maharashtra, India.</title>
        <authorList>
            <person name="Singh A."/>
            <person name="Kumar Jangir P."/>
            <person name="Sharma R."/>
            <person name="Singh A."/>
            <person name="Kumar Pinnaka A."/>
            <person name="Shivaji S."/>
        </authorList>
    </citation>
    <scope>NUCLEOTIDE SEQUENCE [LARGE SCALE GENOMIC DNA]</scope>
    <source>
        <strain evidence="2">CCUG 57479 / KCTC 22604 / LW1</strain>
    </source>
</reference>
<dbReference type="OrthoDB" id="9796523at2"/>
<dbReference type="Pfam" id="PF13707">
    <property type="entry name" value="RloB"/>
    <property type="match status" value="1"/>
</dbReference>
<accession>S2DLI1</accession>
<comment type="caution">
    <text evidence="1">The sequence shown here is derived from an EMBL/GenBank/DDBJ whole genome shotgun (WGS) entry which is preliminary data.</text>
</comment>
<name>S2DLI1_INDAL</name>
<dbReference type="InterPro" id="IPR025591">
    <property type="entry name" value="RloB"/>
</dbReference>
<gene>
    <name evidence="1" type="ORF">A33Q_0269</name>
</gene>
<dbReference type="AlphaFoldDB" id="S2DLI1"/>
<keyword evidence="2" id="KW-1185">Reference proteome</keyword>
<evidence type="ECO:0008006" key="3">
    <source>
        <dbReference type="Google" id="ProtNLM"/>
    </source>
</evidence>
<dbReference type="Proteomes" id="UP000006073">
    <property type="component" value="Unassembled WGS sequence"/>
</dbReference>
<dbReference type="STRING" id="1189612.A33Q_0269"/>
<proteinExistence type="predicted"/>
<dbReference type="eggNOG" id="ENOG503350V">
    <property type="taxonomic scope" value="Bacteria"/>
</dbReference>
<dbReference type="RefSeq" id="WP_016254465.1">
    <property type="nucleotide sequence ID" value="NZ_ALWO02000008.1"/>
</dbReference>